<organism evidence="3 4">
    <name type="scientific">Pseudobacillus wudalianchiensis</name>
    <dbReference type="NCBI Taxonomy" id="1743143"/>
    <lineage>
        <taxon>Bacteria</taxon>
        <taxon>Bacillati</taxon>
        <taxon>Bacillota</taxon>
        <taxon>Bacilli</taxon>
        <taxon>Bacillales</taxon>
        <taxon>Bacillaceae</taxon>
        <taxon>Pseudobacillus</taxon>
    </lineage>
</organism>
<evidence type="ECO:0000256" key="1">
    <source>
        <dbReference type="SAM" id="Phobius"/>
    </source>
</evidence>
<comment type="caution">
    <text evidence="3">The sequence shown here is derived from an EMBL/GenBank/DDBJ whole genome shotgun (WGS) entry which is preliminary data.</text>
</comment>
<dbReference type="AlphaFoldDB" id="A0A1B9AUK1"/>
<evidence type="ECO:0000313" key="3">
    <source>
        <dbReference type="EMBL" id="OCA87368.1"/>
    </source>
</evidence>
<keyword evidence="1" id="KW-0472">Membrane</keyword>
<feature type="transmembrane region" description="Helical" evidence="1">
    <location>
        <begin position="7"/>
        <end position="29"/>
    </location>
</feature>
<dbReference type="Pfam" id="PF13038">
    <property type="entry name" value="DUF3899"/>
    <property type="match status" value="1"/>
</dbReference>
<feature type="transmembrane region" description="Helical" evidence="1">
    <location>
        <begin position="104"/>
        <end position="123"/>
    </location>
</feature>
<proteinExistence type="predicted"/>
<sequence>MKFLQRFLIISACIIILSVVYALFSAVFFRSFLDFSFLSSLFCVTAGAFLFVLEGGFFNSINRSFKLFRKSTKEGQYIAEFDDLDDTNSPHEEYPKKKSCQWTYPLLTGGGWIVLATFILALIS</sequence>
<accession>A0A1B9AUK1</accession>
<keyword evidence="4" id="KW-1185">Reference proteome</keyword>
<evidence type="ECO:0000259" key="2">
    <source>
        <dbReference type="Pfam" id="PF13038"/>
    </source>
</evidence>
<feature type="domain" description="DUF3899" evidence="2">
    <location>
        <begin position="34"/>
        <end position="120"/>
    </location>
</feature>
<dbReference type="InterPro" id="IPR025007">
    <property type="entry name" value="DUF3899"/>
</dbReference>
<dbReference type="RefSeq" id="WP_065410812.1">
    <property type="nucleotide sequence ID" value="NZ_MAYT01000023.1"/>
</dbReference>
<keyword evidence="1" id="KW-1133">Transmembrane helix</keyword>
<protein>
    <recommendedName>
        <fullName evidence="2">DUF3899 domain-containing protein</fullName>
    </recommendedName>
</protein>
<feature type="transmembrane region" description="Helical" evidence="1">
    <location>
        <begin position="35"/>
        <end position="61"/>
    </location>
</feature>
<name>A0A1B9AUK1_9BACI</name>
<gene>
    <name evidence="3" type="ORF">A8F95_09000</name>
</gene>
<reference evidence="4" key="1">
    <citation type="submission" date="2016-05" db="EMBL/GenBank/DDBJ databases">
        <authorList>
            <person name="Liu B."/>
            <person name="Wang J."/>
            <person name="Zhu Y."/>
            <person name="Liu G."/>
            <person name="Chen Q."/>
            <person name="Chen Z."/>
            <person name="Lan J."/>
            <person name="Che J."/>
            <person name="Ge C."/>
            <person name="Shi H."/>
            <person name="Pan Z."/>
            <person name="Liu X."/>
        </authorList>
    </citation>
    <scope>NUCLEOTIDE SEQUENCE [LARGE SCALE GENOMIC DNA]</scope>
    <source>
        <strain evidence="4">FJAT-27215</strain>
    </source>
</reference>
<evidence type="ECO:0000313" key="4">
    <source>
        <dbReference type="Proteomes" id="UP000092578"/>
    </source>
</evidence>
<keyword evidence="1" id="KW-0812">Transmembrane</keyword>
<dbReference type="EMBL" id="MAYT01000023">
    <property type="protein sequence ID" value="OCA87368.1"/>
    <property type="molecule type" value="Genomic_DNA"/>
</dbReference>
<dbReference type="Proteomes" id="UP000092578">
    <property type="component" value="Unassembled WGS sequence"/>
</dbReference>